<dbReference type="SUPFAM" id="SSF52540">
    <property type="entry name" value="P-loop containing nucleoside triphosphate hydrolases"/>
    <property type="match status" value="1"/>
</dbReference>
<keyword evidence="4" id="KW-1185">Reference proteome</keyword>
<dbReference type="RefSeq" id="WP_225676555.1">
    <property type="nucleotide sequence ID" value="NZ_JAEDAH010000097.1"/>
</dbReference>
<dbReference type="PANTHER" id="PTHR30050">
    <property type="entry name" value="CHROMOSOMAL REPLICATION INITIATOR PROTEIN DNAA"/>
    <property type="match status" value="1"/>
</dbReference>
<evidence type="ECO:0000259" key="1">
    <source>
        <dbReference type="Pfam" id="PF00308"/>
    </source>
</evidence>
<sequence>MQTTEPQQQLTLSVSVRDDARFANYYAGPNEQIVQQLQQQWTTHGEPYIYLWGAAGVGCSHLLQAACHYAEGLGHQSVYLPLDELIEYSPAVLESMEQLPLVALDNVQAVAGSAEWEEGLFHLFNRIRDRQGHLIIAGSQAPGHLGVQLPDLSSRLSWGMVYQVEPLEDDDKILALLLRARRRGLNMSDEVARYILTRGPRDMQGLFDVLDVLDQASLSAQRKLTIPFIKTEMGW</sequence>
<evidence type="ECO:0000313" key="4">
    <source>
        <dbReference type="Proteomes" id="UP000714380"/>
    </source>
</evidence>
<dbReference type="InterPro" id="IPR027417">
    <property type="entry name" value="P-loop_NTPase"/>
</dbReference>
<dbReference type="Pfam" id="PF22688">
    <property type="entry name" value="Hda_lid"/>
    <property type="match status" value="1"/>
</dbReference>
<feature type="domain" description="Hda lid" evidence="2">
    <location>
        <begin position="169"/>
        <end position="231"/>
    </location>
</feature>
<dbReference type="InterPro" id="IPR017788">
    <property type="entry name" value="Hda"/>
</dbReference>
<dbReference type="Pfam" id="PF00308">
    <property type="entry name" value="Bac_DnaA"/>
    <property type="match status" value="1"/>
</dbReference>
<protein>
    <submittedName>
        <fullName evidence="3">DnaA regulatory inactivator Hda</fullName>
    </submittedName>
</protein>
<evidence type="ECO:0000259" key="2">
    <source>
        <dbReference type="Pfam" id="PF22688"/>
    </source>
</evidence>
<dbReference type="EMBL" id="JAEDAH010000097">
    <property type="protein sequence ID" value="MCA6065022.1"/>
    <property type="molecule type" value="Genomic_DNA"/>
</dbReference>
<proteinExistence type="predicted"/>
<dbReference type="PANTHER" id="PTHR30050:SF5">
    <property type="entry name" value="DNAA REGULATORY INACTIVATOR HDA"/>
    <property type="match status" value="1"/>
</dbReference>
<dbReference type="Gene3D" id="3.40.50.300">
    <property type="entry name" value="P-loop containing nucleotide triphosphate hydrolases"/>
    <property type="match status" value="1"/>
</dbReference>
<reference evidence="3 4" key="1">
    <citation type="submission" date="2020-12" db="EMBL/GenBank/DDBJ databases">
        <title>Novel Thalassolituus-related marine hydrocarbonoclastic bacteria mediated algae-derived hydrocarbons mineralization in twilight zone of the northern South China Sea.</title>
        <authorList>
            <person name="Dong C."/>
        </authorList>
    </citation>
    <scope>NUCLEOTIDE SEQUENCE [LARGE SCALE GENOMIC DNA]</scope>
    <source>
        <strain evidence="3 4">IMCC1826</strain>
    </source>
</reference>
<feature type="domain" description="Chromosomal replication initiator protein DnaA ATPAse" evidence="1">
    <location>
        <begin position="21"/>
        <end position="161"/>
    </location>
</feature>
<dbReference type="Gene3D" id="1.10.8.60">
    <property type="match status" value="1"/>
</dbReference>
<dbReference type="InterPro" id="IPR055199">
    <property type="entry name" value="Hda_lid"/>
</dbReference>
<gene>
    <name evidence="3" type="primary">hda</name>
    <name evidence="3" type="ORF">I9W95_15580</name>
</gene>
<evidence type="ECO:0000313" key="3">
    <source>
        <dbReference type="EMBL" id="MCA6065022.1"/>
    </source>
</evidence>
<name>A0ABS7ZTW1_9GAMM</name>
<dbReference type="InterPro" id="IPR013317">
    <property type="entry name" value="DnaA_dom"/>
</dbReference>
<organism evidence="3 4">
    <name type="scientific">Thalassolituus marinus</name>
    <dbReference type="NCBI Taxonomy" id="671053"/>
    <lineage>
        <taxon>Bacteria</taxon>
        <taxon>Pseudomonadati</taxon>
        <taxon>Pseudomonadota</taxon>
        <taxon>Gammaproteobacteria</taxon>
        <taxon>Oceanospirillales</taxon>
        <taxon>Oceanospirillaceae</taxon>
        <taxon>Thalassolituus</taxon>
    </lineage>
</organism>
<accession>A0ABS7ZTW1</accession>
<dbReference type="Proteomes" id="UP000714380">
    <property type="component" value="Unassembled WGS sequence"/>
</dbReference>
<comment type="caution">
    <text evidence="3">The sequence shown here is derived from an EMBL/GenBank/DDBJ whole genome shotgun (WGS) entry which is preliminary data.</text>
</comment>
<dbReference type="NCBIfam" id="TIGR03420">
    <property type="entry name" value="DnaA_homol_Hda"/>
    <property type="match status" value="1"/>
</dbReference>